<dbReference type="SUPFAM" id="SSF47413">
    <property type="entry name" value="lambda repressor-like DNA-binding domains"/>
    <property type="match status" value="1"/>
</dbReference>
<evidence type="ECO:0000259" key="2">
    <source>
        <dbReference type="PROSITE" id="PS50943"/>
    </source>
</evidence>
<feature type="compositionally biased region" description="Low complexity" evidence="1">
    <location>
        <begin position="286"/>
        <end position="295"/>
    </location>
</feature>
<dbReference type="AlphaFoldDB" id="A0A7W3PC09"/>
<comment type="caution">
    <text evidence="3">The sequence shown here is derived from an EMBL/GenBank/DDBJ whole genome shotgun (WGS) entry which is preliminary data.</text>
</comment>
<proteinExistence type="predicted"/>
<organism evidence="3 4">
    <name type="scientific">Promicromonospora sukumoe</name>
    <dbReference type="NCBI Taxonomy" id="88382"/>
    <lineage>
        <taxon>Bacteria</taxon>
        <taxon>Bacillati</taxon>
        <taxon>Actinomycetota</taxon>
        <taxon>Actinomycetes</taxon>
        <taxon>Micrococcales</taxon>
        <taxon>Promicromonosporaceae</taxon>
        <taxon>Promicromonospora</taxon>
    </lineage>
</organism>
<dbReference type="InterPro" id="IPR041413">
    <property type="entry name" value="MLTR_LBD"/>
</dbReference>
<dbReference type="InterPro" id="IPR010982">
    <property type="entry name" value="Lambda_DNA-bd_dom_sf"/>
</dbReference>
<sequence>MTTDHPLRDFLTSRRAALEPEAVGLPPARAGRRVRGLRREEVAILAGVSVDYYVKLEQGRAGNVSEQVIRAVERALRLDHLERLHLRALLDPDSIHVRRIPPITLRARPALISMIEALDPVPAVIHGPHLEVLGINRAGVLLLDDFDAMPSDERNMARWMFLSDRAREVYRNWDVIAPQMVAILRNAAAAGSNEYLSALVDHLTAASEEFARYWADYELFEHTHGVKLFFNEAVGELRLNYEALPLPADHGQTVIVYTADRGSPSAEKLRLMSERAGAGSGERAEAGSGEPAEAGQVRGPRTTAERAPAEDPAAVRG</sequence>
<dbReference type="PANTHER" id="PTHR35010">
    <property type="entry name" value="BLL4672 PROTEIN-RELATED"/>
    <property type="match status" value="1"/>
</dbReference>
<evidence type="ECO:0000313" key="4">
    <source>
        <dbReference type="Proteomes" id="UP000540568"/>
    </source>
</evidence>
<dbReference type="Gene3D" id="1.10.260.40">
    <property type="entry name" value="lambda repressor-like DNA-binding domains"/>
    <property type="match status" value="1"/>
</dbReference>
<dbReference type="CDD" id="cd00093">
    <property type="entry name" value="HTH_XRE"/>
    <property type="match status" value="1"/>
</dbReference>
<dbReference type="Pfam" id="PF17765">
    <property type="entry name" value="MLTR_LBD"/>
    <property type="match status" value="1"/>
</dbReference>
<dbReference type="EMBL" id="JACGWV010000001">
    <property type="protein sequence ID" value="MBA8806248.1"/>
    <property type="molecule type" value="Genomic_DNA"/>
</dbReference>
<accession>A0A7W3PC09</accession>
<protein>
    <submittedName>
        <fullName evidence="3">Transcriptional regulator with XRE-family HTH domain</fullName>
    </submittedName>
</protein>
<dbReference type="InterPro" id="IPR001387">
    <property type="entry name" value="Cro/C1-type_HTH"/>
</dbReference>
<name>A0A7W3PC09_9MICO</name>
<reference evidence="3 4" key="1">
    <citation type="submission" date="2020-07" db="EMBL/GenBank/DDBJ databases">
        <title>Sequencing the genomes of 1000 actinobacteria strains.</title>
        <authorList>
            <person name="Klenk H.-P."/>
        </authorList>
    </citation>
    <scope>NUCLEOTIDE SEQUENCE [LARGE SCALE GENOMIC DNA]</scope>
    <source>
        <strain evidence="3 4">DSM 44121</strain>
    </source>
</reference>
<dbReference type="SMART" id="SM00530">
    <property type="entry name" value="HTH_XRE"/>
    <property type="match status" value="1"/>
</dbReference>
<dbReference type="GO" id="GO:0003677">
    <property type="term" value="F:DNA binding"/>
    <property type="evidence" value="ECO:0007669"/>
    <property type="project" value="InterPro"/>
</dbReference>
<evidence type="ECO:0000313" key="3">
    <source>
        <dbReference type="EMBL" id="MBA8806248.1"/>
    </source>
</evidence>
<dbReference type="PANTHER" id="PTHR35010:SF2">
    <property type="entry name" value="BLL4672 PROTEIN"/>
    <property type="match status" value="1"/>
</dbReference>
<feature type="domain" description="HTH cro/C1-type" evidence="2">
    <location>
        <begin position="32"/>
        <end position="84"/>
    </location>
</feature>
<feature type="region of interest" description="Disordered" evidence="1">
    <location>
        <begin position="270"/>
        <end position="317"/>
    </location>
</feature>
<dbReference type="Pfam" id="PF13560">
    <property type="entry name" value="HTH_31"/>
    <property type="match status" value="1"/>
</dbReference>
<dbReference type="Gene3D" id="3.30.450.180">
    <property type="match status" value="1"/>
</dbReference>
<gene>
    <name evidence="3" type="ORF">FHX71_000190</name>
</gene>
<keyword evidence="4" id="KW-1185">Reference proteome</keyword>
<dbReference type="Proteomes" id="UP000540568">
    <property type="component" value="Unassembled WGS sequence"/>
</dbReference>
<evidence type="ECO:0000256" key="1">
    <source>
        <dbReference type="SAM" id="MobiDB-lite"/>
    </source>
</evidence>
<dbReference type="RefSeq" id="WP_182614010.1">
    <property type="nucleotide sequence ID" value="NZ_BAAATF010000001.1"/>
</dbReference>
<dbReference type="PROSITE" id="PS50943">
    <property type="entry name" value="HTH_CROC1"/>
    <property type="match status" value="1"/>
</dbReference>